<evidence type="ECO:0000313" key="1">
    <source>
        <dbReference type="EMBL" id="SFR79995.1"/>
    </source>
</evidence>
<dbReference type="STRING" id="37658.SAMN05661086_01746"/>
<accession>A0A1I6JLZ9</accession>
<name>A0A1I6JLZ9_9FIRM</name>
<dbReference type="Proteomes" id="UP000199659">
    <property type="component" value="Unassembled WGS sequence"/>
</dbReference>
<protein>
    <submittedName>
        <fullName evidence="1">Uncharacterized protein</fullName>
    </submittedName>
</protein>
<dbReference type="OrthoDB" id="3176754at2"/>
<reference evidence="1 2" key="1">
    <citation type="submission" date="2016-10" db="EMBL/GenBank/DDBJ databases">
        <authorList>
            <person name="de Groot N.N."/>
        </authorList>
    </citation>
    <scope>NUCLEOTIDE SEQUENCE [LARGE SCALE GENOMIC DNA]</scope>
    <source>
        <strain evidence="1 2">743A</strain>
    </source>
</reference>
<organism evidence="1 2">
    <name type="scientific">Anaeromicropila populeti</name>
    <dbReference type="NCBI Taxonomy" id="37658"/>
    <lineage>
        <taxon>Bacteria</taxon>
        <taxon>Bacillati</taxon>
        <taxon>Bacillota</taxon>
        <taxon>Clostridia</taxon>
        <taxon>Lachnospirales</taxon>
        <taxon>Lachnospiraceae</taxon>
        <taxon>Anaeromicropila</taxon>
    </lineage>
</organism>
<dbReference type="EMBL" id="FOYZ01000006">
    <property type="protein sequence ID" value="SFR79995.1"/>
    <property type="molecule type" value="Genomic_DNA"/>
</dbReference>
<gene>
    <name evidence="1" type="ORF">SAMN05661086_01746</name>
</gene>
<proteinExistence type="predicted"/>
<evidence type="ECO:0000313" key="2">
    <source>
        <dbReference type="Proteomes" id="UP000199659"/>
    </source>
</evidence>
<sequence>MAMRQDYCLNFCEMIQNLYEKYVNFDDAIEHCLKEEGEENCQRIYFGSSFCGQHFLHITNKIVSSLAEACMRKGIKLTLVIPTFSERNLDRGKDKIKEFAAFCENCLDEMTVNDFGMLDFVSKNYQVNLNLGRLFMKDYRDPRYEQYFHQILAPKIFTGYLLNLLEQYPITGMEFDPTHEGIDFSAKPEKIQIGIHLPYCYMTVGHICEFASIPVELEKKFRPNIQCQNECMKNLIRYHFDDEYKWMRLGKTIYFWNKSCKIVGTDQIRVIYFPYKWEVAQ</sequence>
<dbReference type="AlphaFoldDB" id="A0A1I6JLZ9"/>
<keyword evidence="2" id="KW-1185">Reference proteome</keyword>
<dbReference type="RefSeq" id="WP_092560303.1">
    <property type="nucleotide sequence ID" value="NZ_FOYZ01000006.1"/>
</dbReference>